<organism evidence="1 2">
    <name type="scientific">Paenibacillus anaericanus</name>
    <dbReference type="NCBI Taxonomy" id="170367"/>
    <lineage>
        <taxon>Bacteria</taxon>
        <taxon>Bacillati</taxon>
        <taxon>Bacillota</taxon>
        <taxon>Bacilli</taxon>
        <taxon>Bacillales</taxon>
        <taxon>Paenibacillaceae</taxon>
        <taxon>Paenibacillus</taxon>
    </lineage>
</organism>
<protein>
    <submittedName>
        <fullName evidence="1">Uncharacterized protein</fullName>
    </submittedName>
</protein>
<accession>A0A433Y4Y9</accession>
<keyword evidence="2" id="KW-1185">Reference proteome</keyword>
<dbReference type="OrthoDB" id="2607182at2"/>
<evidence type="ECO:0000313" key="2">
    <source>
        <dbReference type="Proteomes" id="UP000279446"/>
    </source>
</evidence>
<dbReference type="EMBL" id="RZNY01000020">
    <property type="protein sequence ID" value="RUT43316.1"/>
    <property type="molecule type" value="Genomic_DNA"/>
</dbReference>
<evidence type="ECO:0000313" key="1">
    <source>
        <dbReference type="EMBL" id="RUT43316.1"/>
    </source>
</evidence>
<proteinExistence type="predicted"/>
<gene>
    <name evidence="1" type="ORF">EJP82_20400</name>
</gene>
<name>A0A433Y4Y9_9BACL</name>
<sequence>MSKHIQAYFKSEDDAEGARSSLLPLGLEQLEVGHLDQAMGRTSNLQVPLSPANTGSMATGNVVATGGYSGSTPSLGIIPIVSSNVADGEVERPDEALDAVVGFENIGDVDSDLQYVLNAKVKDSEYDDVVQKLRSQGAYVAQLNE</sequence>
<dbReference type="AlphaFoldDB" id="A0A433Y4Y9"/>
<dbReference type="Proteomes" id="UP000279446">
    <property type="component" value="Unassembled WGS sequence"/>
</dbReference>
<comment type="caution">
    <text evidence="1">The sequence shown here is derived from an EMBL/GenBank/DDBJ whole genome shotgun (WGS) entry which is preliminary data.</text>
</comment>
<reference evidence="1 2" key="1">
    <citation type="submission" date="2018-12" db="EMBL/GenBank/DDBJ databases">
        <authorList>
            <person name="Sun L."/>
            <person name="Chen Z."/>
        </authorList>
    </citation>
    <scope>NUCLEOTIDE SEQUENCE [LARGE SCALE GENOMIC DNA]</scope>
    <source>
        <strain evidence="1 2">DSM 15890</strain>
    </source>
</reference>
<dbReference type="RefSeq" id="WP_127193897.1">
    <property type="nucleotide sequence ID" value="NZ_RZNY01000020.1"/>
</dbReference>